<accession>A0A392R2Z3</accession>
<dbReference type="AlphaFoldDB" id="A0A392R2Z3"/>
<protein>
    <submittedName>
        <fullName evidence="1">Uncharacterized protein</fullName>
    </submittedName>
</protein>
<comment type="caution">
    <text evidence="1">The sequence shown here is derived from an EMBL/GenBank/DDBJ whole genome shotgun (WGS) entry which is preliminary data.</text>
</comment>
<keyword evidence="2" id="KW-1185">Reference proteome</keyword>
<evidence type="ECO:0000313" key="1">
    <source>
        <dbReference type="EMBL" id="MCI29925.1"/>
    </source>
</evidence>
<sequence>MLLNLTEFQFNAFIVDPVSNSSTPLNRPARKETLVRTYTIFASLVKLDLECCLIQ</sequence>
<dbReference type="EMBL" id="LXQA010175829">
    <property type="protein sequence ID" value="MCI29925.1"/>
    <property type="molecule type" value="Genomic_DNA"/>
</dbReference>
<feature type="non-terminal residue" evidence="1">
    <location>
        <position position="55"/>
    </location>
</feature>
<reference evidence="1 2" key="1">
    <citation type="journal article" date="2018" name="Front. Plant Sci.">
        <title>Red Clover (Trifolium pratense) and Zigzag Clover (T. medium) - A Picture of Genomic Similarities and Differences.</title>
        <authorList>
            <person name="Dluhosova J."/>
            <person name="Istvanek J."/>
            <person name="Nedelnik J."/>
            <person name="Repkova J."/>
        </authorList>
    </citation>
    <scope>NUCLEOTIDE SEQUENCE [LARGE SCALE GENOMIC DNA]</scope>
    <source>
        <strain evidence="2">cv. 10/8</strain>
        <tissue evidence="1">Leaf</tissue>
    </source>
</reference>
<dbReference type="Proteomes" id="UP000265520">
    <property type="component" value="Unassembled WGS sequence"/>
</dbReference>
<name>A0A392R2Z3_9FABA</name>
<evidence type="ECO:0000313" key="2">
    <source>
        <dbReference type="Proteomes" id="UP000265520"/>
    </source>
</evidence>
<organism evidence="1 2">
    <name type="scientific">Trifolium medium</name>
    <dbReference type="NCBI Taxonomy" id="97028"/>
    <lineage>
        <taxon>Eukaryota</taxon>
        <taxon>Viridiplantae</taxon>
        <taxon>Streptophyta</taxon>
        <taxon>Embryophyta</taxon>
        <taxon>Tracheophyta</taxon>
        <taxon>Spermatophyta</taxon>
        <taxon>Magnoliopsida</taxon>
        <taxon>eudicotyledons</taxon>
        <taxon>Gunneridae</taxon>
        <taxon>Pentapetalae</taxon>
        <taxon>rosids</taxon>
        <taxon>fabids</taxon>
        <taxon>Fabales</taxon>
        <taxon>Fabaceae</taxon>
        <taxon>Papilionoideae</taxon>
        <taxon>50 kb inversion clade</taxon>
        <taxon>NPAAA clade</taxon>
        <taxon>Hologalegina</taxon>
        <taxon>IRL clade</taxon>
        <taxon>Trifolieae</taxon>
        <taxon>Trifolium</taxon>
    </lineage>
</organism>
<proteinExistence type="predicted"/>